<dbReference type="GO" id="GO:0005634">
    <property type="term" value="C:nucleus"/>
    <property type="evidence" value="ECO:0007669"/>
    <property type="project" value="TreeGrafter"/>
</dbReference>
<feature type="region of interest" description="Disordered" evidence="2">
    <location>
        <begin position="914"/>
        <end position="940"/>
    </location>
</feature>
<dbReference type="GO" id="GO:0001042">
    <property type="term" value="F:RNA polymerase I core binding"/>
    <property type="evidence" value="ECO:0007669"/>
    <property type="project" value="TreeGrafter"/>
</dbReference>
<dbReference type="GO" id="GO:0006361">
    <property type="term" value="P:transcription initiation at RNA polymerase I promoter"/>
    <property type="evidence" value="ECO:0007669"/>
    <property type="project" value="InterPro"/>
</dbReference>
<feature type="compositionally biased region" description="Acidic residues" evidence="2">
    <location>
        <begin position="1009"/>
        <end position="1032"/>
    </location>
</feature>
<dbReference type="InterPro" id="IPR007991">
    <property type="entry name" value="RNA_pol_I_trans_ini_fac_RRN3"/>
</dbReference>
<evidence type="ECO:0000313" key="4">
    <source>
        <dbReference type="Proteomes" id="UP000266841"/>
    </source>
</evidence>
<name>K0SHW2_THAOC</name>
<feature type="compositionally biased region" description="Basic residues" evidence="2">
    <location>
        <begin position="926"/>
        <end position="935"/>
    </location>
</feature>
<dbReference type="PANTHER" id="PTHR12790">
    <property type="entry name" value="TRANSCRIPTION INITIATION FACTOR IA RRN3"/>
    <property type="match status" value="1"/>
</dbReference>
<dbReference type="eggNOG" id="KOG2434">
    <property type="taxonomic scope" value="Eukaryota"/>
</dbReference>
<evidence type="ECO:0000313" key="3">
    <source>
        <dbReference type="EMBL" id="EJK64970.1"/>
    </source>
</evidence>
<accession>K0SHW2</accession>
<gene>
    <name evidence="3" type="ORF">THAOC_14237</name>
</gene>
<feature type="region of interest" description="Disordered" evidence="2">
    <location>
        <begin position="388"/>
        <end position="411"/>
    </location>
</feature>
<dbReference type="PANTHER" id="PTHR12790:SF0">
    <property type="entry name" value="RNA POLYMERASE I-SPECIFIC TRANSCRIPTION INITIATION FACTOR RRN3-RELATED"/>
    <property type="match status" value="1"/>
</dbReference>
<feature type="region of interest" description="Disordered" evidence="2">
    <location>
        <begin position="1002"/>
        <end position="1051"/>
    </location>
</feature>
<dbReference type="GO" id="GO:0001181">
    <property type="term" value="F:RNA polymerase I general transcription initiation factor activity"/>
    <property type="evidence" value="ECO:0007669"/>
    <property type="project" value="InterPro"/>
</dbReference>
<evidence type="ECO:0000256" key="1">
    <source>
        <dbReference type="ARBA" id="ARBA00010098"/>
    </source>
</evidence>
<evidence type="ECO:0000256" key="2">
    <source>
        <dbReference type="SAM" id="MobiDB-lite"/>
    </source>
</evidence>
<feature type="compositionally biased region" description="Low complexity" evidence="2">
    <location>
        <begin position="237"/>
        <end position="253"/>
    </location>
</feature>
<protein>
    <submittedName>
        <fullName evidence="3">Uncharacterized protein</fullName>
    </submittedName>
</protein>
<comment type="caution">
    <text evidence="3">The sequence shown here is derived from an EMBL/GenBank/DDBJ whole genome shotgun (WGS) entry which is preliminary data.</text>
</comment>
<dbReference type="OMA" id="RNWEDCI"/>
<dbReference type="OrthoDB" id="26970at2759"/>
<proteinExistence type="inferred from homology"/>
<comment type="similarity">
    <text evidence="1">Belongs to the RRN3 family.</text>
</comment>
<feature type="compositionally biased region" description="Basic and acidic residues" evidence="2">
    <location>
        <begin position="914"/>
        <end position="925"/>
    </location>
</feature>
<dbReference type="Pfam" id="PF05327">
    <property type="entry name" value="RRN3"/>
    <property type="match status" value="2"/>
</dbReference>
<dbReference type="EMBL" id="AGNL01016624">
    <property type="protein sequence ID" value="EJK64970.1"/>
    <property type="molecule type" value="Genomic_DNA"/>
</dbReference>
<feature type="region of interest" description="Disordered" evidence="2">
    <location>
        <begin position="235"/>
        <end position="255"/>
    </location>
</feature>
<keyword evidence="4" id="KW-1185">Reference proteome</keyword>
<reference evidence="3 4" key="1">
    <citation type="journal article" date="2012" name="Genome Biol.">
        <title>Genome and low-iron response of an oceanic diatom adapted to chronic iron limitation.</title>
        <authorList>
            <person name="Lommer M."/>
            <person name="Specht M."/>
            <person name="Roy A.S."/>
            <person name="Kraemer L."/>
            <person name="Andreson R."/>
            <person name="Gutowska M.A."/>
            <person name="Wolf J."/>
            <person name="Bergner S.V."/>
            <person name="Schilhabel M.B."/>
            <person name="Klostermeier U.C."/>
            <person name="Beiko R.G."/>
            <person name="Rosenstiel P."/>
            <person name="Hippler M."/>
            <person name="Laroche J."/>
        </authorList>
    </citation>
    <scope>NUCLEOTIDE SEQUENCE [LARGE SCALE GENOMIC DNA]</scope>
    <source>
        <strain evidence="3 4">CCMP1005</strain>
    </source>
</reference>
<organism evidence="3 4">
    <name type="scientific">Thalassiosira oceanica</name>
    <name type="common">Marine diatom</name>
    <dbReference type="NCBI Taxonomy" id="159749"/>
    <lineage>
        <taxon>Eukaryota</taxon>
        <taxon>Sar</taxon>
        <taxon>Stramenopiles</taxon>
        <taxon>Ochrophyta</taxon>
        <taxon>Bacillariophyta</taxon>
        <taxon>Coscinodiscophyceae</taxon>
        <taxon>Thalassiosirophycidae</taxon>
        <taxon>Thalassiosirales</taxon>
        <taxon>Thalassiosiraceae</taxon>
        <taxon>Thalassiosira</taxon>
    </lineage>
</organism>
<sequence>MTSPSPTSILADVSSDEGAVTAILAMPETSLMSDPATQVAVGPNQNETISQAPLLLNESRPPLKYMHLGPNDRLPPIAFPSTEEERDSRVHADDLINAAFTSKHEYSPAAFAKLQGSGSKDLVSSFHASAVAAAQKYQELMNLLSSRSSTPLLKAVLHCLITSNRGRNLDRLVTHSKVHANLIHTIMKLDPFIPPEVNKLRQLDKMRKERKVQRRLKDEELSRIETAAVGNIESQDTLQSTTQGSNSQSTVSTLSLSPRRNVQIAESSIRQKELKHITPALPYYDYSIADIYLKLLVTLVGNNNILSMSVIRAIWGMLVDFDPNWKSWSADHVQQKRQERLRLRLLARQNAHEAEPSAKRMKIGDGKLARHESSCDDDLEQERNVLQNRSQEKHEVEELEPEEERPVPGTGGLSVEFVRDSFIARAYSDNDVQVQHDADEEYVCSDRLAMLRVRRLLLALLNIFRLAPRSKSDLQREISINFPYYKTSPQQVYQWYLFMCSQMIHLVPTFEGPMLALFVDKALEMDVEIKISDGGCVTLDDNAEESRSLLAAGGASLSSSLEHATKKRSIQQVLGSAKSESNSPSVQVQHDEEHYIHEMSERLDTLMCTLYERIIDETKFNRNSLSGANHGRAQCQAIVRAFGHGVRIESQDYRQNDALSAVGLLVAKRDQQQSDNKSSASISSLAANEIIVGDAPPINITDPLYRGFIAKLIDCFFDPDYSGDVPRQTVVCYLASFVSRSTYVCPETVCECIAALLRWTEIYISAHRGTATATASGGKLRRHSSAPAALGSTKHLCEVHTLFYTACQAAYYIMCFRGYEAVKYYRLACAHKDDNESPYADPESVDIGPKRWRQLCGHELQPLKYCLESVRHEFLLLADELNLFFEAQDLDDAESEIQLDADKKFIKSLWDSSEMKDSNGKEKNMKRPTGRRRSRIISTAATQEKKRLDGGVGGLGRGSNPLNSFFPFDPYLLQQSFLHVNPYYRNWEDCILTVDDEDKETGVVLNDDSSLEEISDREQEDGQDSDSDDGIEETNTSKKSPHSRKGISVSLGDAKLEMEIRRSRALSSGSQCSW</sequence>
<dbReference type="Proteomes" id="UP000266841">
    <property type="component" value="Unassembled WGS sequence"/>
</dbReference>
<dbReference type="AlphaFoldDB" id="K0SHW2"/>